<evidence type="ECO:0000313" key="4">
    <source>
        <dbReference type="Proteomes" id="UP000657574"/>
    </source>
</evidence>
<reference evidence="3" key="2">
    <citation type="submission" date="2020-09" db="EMBL/GenBank/DDBJ databases">
        <authorList>
            <person name="Sun Q."/>
            <person name="Ohkuma M."/>
        </authorList>
    </citation>
    <scope>NUCLEOTIDE SEQUENCE</scope>
    <source>
        <strain evidence="3">JCM 3086</strain>
    </source>
</reference>
<protein>
    <recommendedName>
        <fullName evidence="2">Clp R domain-containing protein</fullName>
    </recommendedName>
</protein>
<organism evidence="3 4">
    <name type="scientific">Streptomyces brasiliensis</name>
    <dbReference type="NCBI Taxonomy" id="1954"/>
    <lineage>
        <taxon>Bacteria</taxon>
        <taxon>Bacillati</taxon>
        <taxon>Actinomycetota</taxon>
        <taxon>Actinomycetes</taxon>
        <taxon>Kitasatosporales</taxon>
        <taxon>Streptomycetaceae</taxon>
        <taxon>Streptomyces</taxon>
    </lineage>
</organism>
<dbReference type="PROSITE" id="PS51903">
    <property type="entry name" value="CLP_R"/>
    <property type="match status" value="1"/>
</dbReference>
<accession>A0A917KLD1</accession>
<dbReference type="SUPFAM" id="SSF81923">
    <property type="entry name" value="Double Clp-N motif"/>
    <property type="match status" value="1"/>
</dbReference>
<keyword evidence="1" id="KW-0677">Repeat</keyword>
<keyword evidence="4" id="KW-1185">Reference proteome</keyword>
<sequence length="256" mass="27101">MSAEPTADQLITAARARAGSDDELALLDAVIAVTHDLSRQADTAVDEVVRRARAAGHSWTVIGERLGVSRQAARQRYADRVERIREAEASGTAVRARDLESSLSAALAAAGAEGLAEAGTEHMLLGLLTDGVAAAALEQLGVTRDKIRDASRRLFDHPTGRADTSEPVFSGEAEAALAAAEHLATERTPACAPVVVTTPQLLAVLATNPGSRARRVLNDLGVDVADVKRLVHCYTNVPRTPFGRRGRRGRPKPTGR</sequence>
<dbReference type="EMBL" id="BMQA01000007">
    <property type="protein sequence ID" value="GGJ14193.1"/>
    <property type="molecule type" value="Genomic_DNA"/>
</dbReference>
<dbReference type="Gene3D" id="1.10.1780.10">
    <property type="entry name" value="Clp, N-terminal domain"/>
    <property type="match status" value="1"/>
</dbReference>
<evidence type="ECO:0000313" key="3">
    <source>
        <dbReference type="EMBL" id="GGJ14193.1"/>
    </source>
</evidence>
<feature type="domain" description="Clp R" evidence="2">
    <location>
        <begin position="92"/>
        <end position="238"/>
    </location>
</feature>
<comment type="caution">
    <text evidence="3">The sequence shown here is derived from an EMBL/GenBank/DDBJ whole genome shotgun (WGS) entry which is preliminary data.</text>
</comment>
<dbReference type="InterPro" id="IPR004176">
    <property type="entry name" value="Clp_R_N"/>
</dbReference>
<evidence type="ECO:0000259" key="2">
    <source>
        <dbReference type="PROSITE" id="PS51903"/>
    </source>
</evidence>
<dbReference type="InterPro" id="IPR036628">
    <property type="entry name" value="Clp_N_dom_sf"/>
</dbReference>
<proteinExistence type="predicted"/>
<evidence type="ECO:0000256" key="1">
    <source>
        <dbReference type="PROSITE-ProRule" id="PRU01251"/>
    </source>
</evidence>
<dbReference type="Proteomes" id="UP000657574">
    <property type="component" value="Unassembled WGS sequence"/>
</dbReference>
<dbReference type="AlphaFoldDB" id="A0A917KLD1"/>
<dbReference type="RefSeq" id="WP_189311291.1">
    <property type="nucleotide sequence ID" value="NZ_BMQA01000007.1"/>
</dbReference>
<gene>
    <name evidence="3" type="ORF">GCM10010121_025980</name>
</gene>
<dbReference type="Pfam" id="PF02861">
    <property type="entry name" value="Clp_N"/>
    <property type="match status" value="1"/>
</dbReference>
<name>A0A917KLD1_9ACTN</name>
<reference evidence="3" key="1">
    <citation type="journal article" date="2014" name="Int. J. Syst. Evol. Microbiol.">
        <title>Complete genome sequence of Corynebacterium casei LMG S-19264T (=DSM 44701T), isolated from a smear-ripened cheese.</title>
        <authorList>
            <consortium name="US DOE Joint Genome Institute (JGI-PGF)"/>
            <person name="Walter F."/>
            <person name="Albersmeier A."/>
            <person name="Kalinowski J."/>
            <person name="Ruckert C."/>
        </authorList>
    </citation>
    <scope>NUCLEOTIDE SEQUENCE</scope>
    <source>
        <strain evidence="3">JCM 3086</strain>
    </source>
</reference>